<feature type="region of interest" description="Disordered" evidence="1">
    <location>
        <begin position="1"/>
        <end position="52"/>
    </location>
</feature>
<dbReference type="EMBL" id="EQ984206">
    <property type="protein sequence ID" value="EEF23916.1"/>
    <property type="molecule type" value="Genomic_DNA"/>
</dbReference>
<keyword evidence="3" id="KW-1185">Reference proteome</keyword>
<evidence type="ECO:0000256" key="1">
    <source>
        <dbReference type="SAM" id="MobiDB-lite"/>
    </source>
</evidence>
<feature type="compositionally biased region" description="Basic and acidic residues" evidence="1">
    <location>
        <begin position="1"/>
        <end position="12"/>
    </location>
</feature>
<organism evidence="2 3">
    <name type="scientific">Ricinus communis</name>
    <name type="common">Castor bean</name>
    <dbReference type="NCBI Taxonomy" id="3988"/>
    <lineage>
        <taxon>Eukaryota</taxon>
        <taxon>Viridiplantae</taxon>
        <taxon>Streptophyta</taxon>
        <taxon>Embryophyta</taxon>
        <taxon>Tracheophyta</taxon>
        <taxon>Spermatophyta</taxon>
        <taxon>Magnoliopsida</taxon>
        <taxon>eudicotyledons</taxon>
        <taxon>Gunneridae</taxon>
        <taxon>Pentapetalae</taxon>
        <taxon>rosids</taxon>
        <taxon>fabids</taxon>
        <taxon>Malpighiales</taxon>
        <taxon>Euphorbiaceae</taxon>
        <taxon>Acalyphoideae</taxon>
        <taxon>Acalypheae</taxon>
        <taxon>Ricinus</taxon>
    </lineage>
</organism>
<dbReference type="AlphaFoldDB" id="B9TJP7"/>
<proteinExistence type="predicted"/>
<accession>B9TJP7</accession>
<name>B9TJP7_RICCO</name>
<reference evidence="3" key="1">
    <citation type="journal article" date="2010" name="Nat. Biotechnol.">
        <title>Draft genome sequence of the oilseed species Ricinus communis.</title>
        <authorList>
            <person name="Chan A.P."/>
            <person name="Crabtree J."/>
            <person name="Zhao Q."/>
            <person name="Lorenzi H."/>
            <person name="Orvis J."/>
            <person name="Puiu D."/>
            <person name="Melake-Berhan A."/>
            <person name="Jones K.M."/>
            <person name="Redman J."/>
            <person name="Chen G."/>
            <person name="Cahoon E.B."/>
            <person name="Gedil M."/>
            <person name="Stanke M."/>
            <person name="Haas B.J."/>
            <person name="Wortman J.R."/>
            <person name="Fraser-Liggett C.M."/>
            <person name="Ravel J."/>
            <person name="Rabinowicz P.D."/>
        </authorList>
    </citation>
    <scope>NUCLEOTIDE SEQUENCE [LARGE SCALE GENOMIC DNA]</scope>
    <source>
        <strain evidence="3">cv. Hale</strain>
    </source>
</reference>
<gene>
    <name evidence="2" type="ORF">RCOM_1950150</name>
</gene>
<dbReference type="Proteomes" id="UP000008311">
    <property type="component" value="Unassembled WGS sequence"/>
</dbReference>
<evidence type="ECO:0000313" key="3">
    <source>
        <dbReference type="Proteomes" id="UP000008311"/>
    </source>
</evidence>
<sequence>MPAYPLRDDHVRPGTAAPGRHESALPALPARPDLPDPTGLRARFDGHGSADAANAPAVTTGWPAIGPLKDAQFDWMRVAFSPRGGLLHSEECQRRLRQRTDQPVSRLARAIVSRALLSLSWDGDTWIPAFQFAEDGLSVRPCCAQVFEELGPLFDDWELAWWFAVPNAWLGGAAP</sequence>
<dbReference type="InParanoid" id="B9TJP7"/>
<feature type="non-terminal residue" evidence="2">
    <location>
        <position position="175"/>
    </location>
</feature>
<protein>
    <submittedName>
        <fullName evidence="2">Uncharacterized protein</fullName>
    </submittedName>
</protein>
<evidence type="ECO:0000313" key="2">
    <source>
        <dbReference type="EMBL" id="EEF23916.1"/>
    </source>
</evidence>